<evidence type="ECO:0000256" key="1">
    <source>
        <dbReference type="ARBA" id="ARBA00022737"/>
    </source>
</evidence>
<organism evidence="4 5">
    <name type="scientific">Paenibacillus solanacearum</name>
    <dbReference type="NCBI Taxonomy" id="2048548"/>
    <lineage>
        <taxon>Bacteria</taxon>
        <taxon>Bacillati</taxon>
        <taxon>Bacillota</taxon>
        <taxon>Bacilli</taxon>
        <taxon>Bacillales</taxon>
        <taxon>Paenibacillaceae</taxon>
        <taxon>Paenibacillus</taxon>
    </lineage>
</organism>
<keyword evidence="1" id="KW-0677">Repeat</keyword>
<keyword evidence="5" id="KW-1185">Reference proteome</keyword>
<evidence type="ECO:0000256" key="2">
    <source>
        <dbReference type="ARBA" id="ARBA00022803"/>
    </source>
</evidence>
<feature type="repeat" description="TPR" evidence="3">
    <location>
        <begin position="66"/>
        <end position="99"/>
    </location>
</feature>
<dbReference type="InterPro" id="IPR050498">
    <property type="entry name" value="Ycf3"/>
</dbReference>
<dbReference type="PANTHER" id="PTHR44858:SF1">
    <property type="entry name" value="UDP-N-ACETYLGLUCOSAMINE--PEPTIDE N-ACETYLGLUCOSAMINYLTRANSFERASE SPINDLY-RELATED"/>
    <property type="match status" value="1"/>
</dbReference>
<dbReference type="Proteomes" id="UP000693672">
    <property type="component" value="Unassembled WGS sequence"/>
</dbReference>
<dbReference type="Pfam" id="PF14559">
    <property type="entry name" value="TPR_19"/>
    <property type="match status" value="1"/>
</dbReference>
<evidence type="ECO:0000313" key="5">
    <source>
        <dbReference type="Proteomes" id="UP000693672"/>
    </source>
</evidence>
<dbReference type="PROSITE" id="PS50005">
    <property type="entry name" value="TPR"/>
    <property type="match status" value="1"/>
</dbReference>
<evidence type="ECO:0008006" key="6">
    <source>
        <dbReference type="Google" id="ProtNLM"/>
    </source>
</evidence>
<sequence length="217" mass="24858">MKQKILLSLGVVFILAFAGYWAYQAFKVDIPELSDYQKAVSLIQQGKWEEAQPLLEKCIHSEPGNGECEFHLGNVYRKRSNFSDALTHYENAINKTPNIKEAYNNAAAIKMTEGKYDDALLIINHGLGQDANNQELLFKKAQLIYFNADYKQTIEIMSRLVVENQYFEAYRFMGLSYLKLGNKVKGLDNLKIYLEMAPSTVKDKNDIERIVLELEVS</sequence>
<dbReference type="PANTHER" id="PTHR44858">
    <property type="entry name" value="TETRATRICOPEPTIDE REPEAT PROTEIN 6"/>
    <property type="match status" value="1"/>
</dbReference>
<evidence type="ECO:0000256" key="3">
    <source>
        <dbReference type="PROSITE-ProRule" id="PRU00339"/>
    </source>
</evidence>
<accession>A0A916K2K9</accession>
<name>A0A916K2K9_9BACL</name>
<comment type="caution">
    <text evidence="4">The sequence shown here is derived from an EMBL/GenBank/DDBJ whole genome shotgun (WGS) entry which is preliminary data.</text>
</comment>
<dbReference type="InterPro" id="IPR019734">
    <property type="entry name" value="TPR_rpt"/>
</dbReference>
<reference evidence="4" key="1">
    <citation type="submission" date="2021-06" db="EMBL/GenBank/DDBJ databases">
        <authorList>
            <person name="Criscuolo A."/>
        </authorList>
    </citation>
    <scope>NUCLEOTIDE SEQUENCE</scope>
    <source>
        <strain evidence="4">CIP111600</strain>
    </source>
</reference>
<dbReference type="RefSeq" id="WP_218093226.1">
    <property type="nucleotide sequence ID" value="NZ_CAJVAS010000015.1"/>
</dbReference>
<dbReference type="SMART" id="SM00028">
    <property type="entry name" value="TPR"/>
    <property type="match status" value="4"/>
</dbReference>
<dbReference type="EMBL" id="CAJVAS010000015">
    <property type="protein sequence ID" value="CAG7633522.1"/>
    <property type="molecule type" value="Genomic_DNA"/>
</dbReference>
<proteinExistence type="predicted"/>
<evidence type="ECO:0000313" key="4">
    <source>
        <dbReference type="EMBL" id="CAG7633522.1"/>
    </source>
</evidence>
<dbReference type="AlphaFoldDB" id="A0A916K2K9"/>
<gene>
    <name evidence="4" type="ORF">PAESOLCIP111_03474</name>
</gene>
<keyword evidence="2 3" id="KW-0802">TPR repeat</keyword>
<protein>
    <recommendedName>
        <fullName evidence="6">Tetratricopeptide repeat protein</fullName>
    </recommendedName>
</protein>